<dbReference type="InterPro" id="IPR001579">
    <property type="entry name" value="Glyco_hydro_18_chit_AS"/>
</dbReference>
<dbReference type="GO" id="GO:0000272">
    <property type="term" value="P:polysaccharide catabolic process"/>
    <property type="evidence" value="ECO:0007669"/>
    <property type="project" value="UniProtKB-KW"/>
</dbReference>
<evidence type="ECO:0000256" key="14">
    <source>
        <dbReference type="ARBA" id="ARBA00023326"/>
    </source>
</evidence>
<dbReference type="InterPro" id="IPR036779">
    <property type="entry name" value="LysM_dom_sf"/>
</dbReference>
<keyword evidence="8" id="KW-0720">Serine protease</keyword>
<reference evidence="19" key="1">
    <citation type="journal article" date="2019" name="Beilstein J. Org. Chem.">
        <title>Nanangenines: drimane sesquiterpenoids as the dominant metabolite cohort of a novel Australian fungus, Aspergillus nanangensis.</title>
        <authorList>
            <person name="Lacey H.J."/>
            <person name="Gilchrist C.L.M."/>
            <person name="Crombie A."/>
            <person name="Kalaitzis J.A."/>
            <person name="Vuong D."/>
            <person name="Rutledge P.J."/>
            <person name="Turner P."/>
            <person name="Pitt J.I."/>
            <person name="Lacey E."/>
            <person name="Chooi Y.H."/>
            <person name="Piggott A.M."/>
        </authorList>
    </citation>
    <scope>NUCLEOTIDE SEQUENCE</scope>
    <source>
        <strain evidence="19">MST-FP2251</strain>
    </source>
</reference>
<name>A0AAD4CA90_ASPNN</name>
<dbReference type="CDD" id="cd00306">
    <property type="entry name" value="Peptidases_S8_S53"/>
    <property type="match status" value="1"/>
</dbReference>
<dbReference type="GO" id="GO:0006032">
    <property type="term" value="P:chitin catabolic process"/>
    <property type="evidence" value="ECO:0007669"/>
    <property type="project" value="UniProtKB-KW"/>
</dbReference>
<feature type="region of interest" description="Disordered" evidence="16">
    <location>
        <begin position="1277"/>
        <end position="1337"/>
    </location>
</feature>
<dbReference type="GO" id="GO:0008061">
    <property type="term" value="F:chitin binding"/>
    <property type="evidence" value="ECO:0007669"/>
    <property type="project" value="UniProtKB-KW"/>
</dbReference>
<feature type="domain" description="LysM" evidence="17">
    <location>
        <begin position="105"/>
        <end position="151"/>
    </location>
</feature>
<keyword evidence="12" id="KW-0119">Carbohydrate metabolism</keyword>
<comment type="catalytic activity">
    <reaction evidence="1">
        <text>Random endo-hydrolysis of N-acetyl-beta-D-glucosaminide (1-&gt;4)-beta-linkages in chitin and chitodextrins.</text>
        <dbReference type="EC" id="3.2.1.14"/>
    </reaction>
</comment>
<dbReference type="InterPro" id="IPR018392">
    <property type="entry name" value="LysM"/>
</dbReference>
<evidence type="ECO:0000256" key="9">
    <source>
        <dbReference type="ARBA" id="ARBA00023024"/>
    </source>
</evidence>
<keyword evidence="4" id="KW-0147">Chitin-binding</keyword>
<proteinExistence type="inferred from homology"/>
<dbReference type="PROSITE" id="PS51782">
    <property type="entry name" value="LYSM"/>
    <property type="match status" value="1"/>
</dbReference>
<dbReference type="PROSITE" id="PS00138">
    <property type="entry name" value="SUBTILASE_SER"/>
    <property type="match status" value="1"/>
</dbReference>
<keyword evidence="13 15" id="KW-0326">Glycosidase</keyword>
<keyword evidence="7 15" id="KW-0378">Hydrolase</keyword>
<protein>
    <recommendedName>
        <fullName evidence="3">chitinase</fullName>
        <ecNumber evidence="3">3.2.1.14</ecNumber>
    </recommendedName>
</protein>
<evidence type="ECO:0000256" key="3">
    <source>
        <dbReference type="ARBA" id="ARBA00012729"/>
    </source>
</evidence>
<keyword evidence="10" id="KW-0843">Virulence</keyword>
<keyword evidence="11" id="KW-0865">Zymogen</keyword>
<dbReference type="PANTHER" id="PTHR47700">
    <property type="entry name" value="V CHITINASE, PUTATIVE (AFU_ORTHOLOGUE AFUA_6G13720)-RELATED"/>
    <property type="match status" value="1"/>
</dbReference>
<dbReference type="EMBL" id="VCAU01000228">
    <property type="protein sequence ID" value="KAF9882735.1"/>
    <property type="molecule type" value="Genomic_DNA"/>
</dbReference>
<comment type="similarity">
    <text evidence="2">Belongs to the glycosyl hydrolase 18 family. Chitinase class V subfamily.</text>
</comment>
<dbReference type="Pfam" id="PF01476">
    <property type="entry name" value="LysM"/>
    <property type="match status" value="1"/>
</dbReference>
<dbReference type="GO" id="GO:0004252">
    <property type="term" value="F:serine-type endopeptidase activity"/>
    <property type="evidence" value="ECO:0007669"/>
    <property type="project" value="InterPro"/>
</dbReference>
<dbReference type="InterPro" id="IPR029070">
    <property type="entry name" value="Chitinase_insertion_sf"/>
</dbReference>
<evidence type="ECO:0000313" key="20">
    <source>
        <dbReference type="Proteomes" id="UP001194746"/>
    </source>
</evidence>
<evidence type="ECO:0000256" key="1">
    <source>
        <dbReference type="ARBA" id="ARBA00000822"/>
    </source>
</evidence>
<evidence type="ECO:0000256" key="11">
    <source>
        <dbReference type="ARBA" id="ARBA00023145"/>
    </source>
</evidence>
<evidence type="ECO:0000256" key="12">
    <source>
        <dbReference type="ARBA" id="ARBA00023277"/>
    </source>
</evidence>
<organism evidence="19 20">
    <name type="scientific">Aspergillus nanangensis</name>
    <dbReference type="NCBI Taxonomy" id="2582783"/>
    <lineage>
        <taxon>Eukaryota</taxon>
        <taxon>Fungi</taxon>
        <taxon>Dikarya</taxon>
        <taxon>Ascomycota</taxon>
        <taxon>Pezizomycotina</taxon>
        <taxon>Eurotiomycetes</taxon>
        <taxon>Eurotiomycetidae</taxon>
        <taxon>Eurotiales</taxon>
        <taxon>Aspergillaceae</taxon>
        <taxon>Aspergillus</taxon>
        <taxon>Aspergillus subgen. Circumdati</taxon>
    </lineage>
</organism>
<dbReference type="GO" id="GO:0008843">
    <property type="term" value="F:endochitinase activity"/>
    <property type="evidence" value="ECO:0007669"/>
    <property type="project" value="UniProtKB-EC"/>
</dbReference>
<dbReference type="PROSITE" id="PS01095">
    <property type="entry name" value="GH18_1"/>
    <property type="match status" value="1"/>
</dbReference>
<gene>
    <name evidence="19" type="ORF">FE257_005339</name>
</gene>
<accession>A0AAD4CA90</accession>
<dbReference type="PANTHER" id="PTHR47700:SF2">
    <property type="entry name" value="CHITINASE"/>
    <property type="match status" value="1"/>
</dbReference>
<dbReference type="Gene3D" id="3.40.50.200">
    <property type="entry name" value="Peptidase S8/S53 domain"/>
    <property type="match status" value="1"/>
</dbReference>
<evidence type="ECO:0000256" key="10">
    <source>
        <dbReference type="ARBA" id="ARBA00023026"/>
    </source>
</evidence>
<keyword evidence="6" id="KW-0732">Signal</keyword>
<feature type="compositionally biased region" description="Low complexity" evidence="16">
    <location>
        <begin position="1382"/>
        <end position="1391"/>
    </location>
</feature>
<dbReference type="SUPFAM" id="SSF54556">
    <property type="entry name" value="Chitinase insertion domain"/>
    <property type="match status" value="1"/>
</dbReference>
<evidence type="ECO:0000259" key="17">
    <source>
        <dbReference type="PROSITE" id="PS51782"/>
    </source>
</evidence>
<feature type="region of interest" description="Disordered" evidence="16">
    <location>
        <begin position="1359"/>
        <end position="1397"/>
    </location>
</feature>
<dbReference type="Gene3D" id="3.30.60.10">
    <property type="entry name" value="Endochitinase-like"/>
    <property type="match status" value="1"/>
</dbReference>
<dbReference type="GO" id="GO:0006508">
    <property type="term" value="P:proteolysis"/>
    <property type="evidence" value="ECO:0007669"/>
    <property type="project" value="UniProtKB-KW"/>
</dbReference>
<dbReference type="CDD" id="cd00035">
    <property type="entry name" value="ChtBD1"/>
    <property type="match status" value="1"/>
</dbReference>
<dbReference type="InterPro" id="IPR011583">
    <property type="entry name" value="Chitinase_II/V-like_cat"/>
</dbReference>
<feature type="domain" description="GH18" evidence="18">
    <location>
        <begin position="312"/>
        <end position="632"/>
    </location>
</feature>
<evidence type="ECO:0000256" key="13">
    <source>
        <dbReference type="ARBA" id="ARBA00023295"/>
    </source>
</evidence>
<keyword evidence="14" id="KW-0624">Polysaccharide degradation</keyword>
<dbReference type="InterPro" id="IPR001223">
    <property type="entry name" value="Glyco_hydro18_cat"/>
</dbReference>
<evidence type="ECO:0000256" key="16">
    <source>
        <dbReference type="SAM" id="MobiDB-lite"/>
    </source>
</evidence>
<evidence type="ECO:0000259" key="18">
    <source>
        <dbReference type="PROSITE" id="PS51910"/>
    </source>
</evidence>
<evidence type="ECO:0000256" key="4">
    <source>
        <dbReference type="ARBA" id="ARBA00022669"/>
    </source>
</evidence>
<dbReference type="Pfam" id="PF00704">
    <property type="entry name" value="Glyco_hydro_18"/>
    <property type="match status" value="1"/>
</dbReference>
<dbReference type="SUPFAM" id="SSF57016">
    <property type="entry name" value="Plant lectins/antimicrobial peptides"/>
    <property type="match status" value="1"/>
</dbReference>
<evidence type="ECO:0000256" key="15">
    <source>
        <dbReference type="RuleBase" id="RU000489"/>
    </source>
</evidence>
<comment type="caution">
    <text evidence="19">The sequence shown here is derived from an EMBL/GenBank/DDBJ whole genome shotgun (WGS) entry which is preliminary data.</text>
</comment>
<evidence type="ECO:0000256" key="6">
    <source>
        <dbReference type="ARBA" id="ARBA00022729"/>
    </source>
</evidence>
<dbReference type="PROSITE" id="PS51910">
    <property type="entry name" value="GH18_2"/>
    <property type="match status" value="1"/>
</dbReference>
<reference evidence="19" key="2">
    <citation type="submission" date="2020-02" db="EMBL/GenBank/DDBJ databases">
        <authorList>
            <person name="Gilchrist C.L.M."/>
            <person name="Chooi Y.-H."/>
        </authorList>
    </citation>
    <scope>NUCLEOTIDE SEQUENCE</scope>
    <source>
        <strain evidence="19">MST-FP2251</strain>
    </source>
</reference>
<dbReference type="SMART" id="SM00636">
    <property type="entry name" value="Glyco_18"/>
    <property type="match status" value="1"/>
</dbReference>
<dbReference type="EC" id="3.2.1.14" evidence="3"/>
<dbReference type="Gene3D" id="3.10.50.10">
    <property type="match status" value="1"/>
</dbReference>
<dbReference type="InterPro" id="IPR023828">
    <property type="entry name" value="Peptidase_S8_Ser-AS"/>
</dbReference>
<feature type="compositionally biased region" description="Basic and acidic residues" evidence="16">
    <location>
        <begin position="1359"/>
        <end position="1372"/>
    </location>
</feature>
<dbReference type="SUPFAM" id="SSF51445">
    <property type="entry name" value="(Trans)glycosidases"/>
    <property type="match status" value="1"/>
</dbReference>
<dbReference type="InterPro" id="IPR000209">
    <property type="entry name" value="Peptidase_S8/S53_dom"/>
</dbReference>
<evidence type="ECO:0000313" key="19">
    <source>
        <dbReference type="EMBL" id="KAF9882735.1"/>
    </source>
</evidence>
<dbReference type="InterPro" id="IPR036861">
    <property type="entry name" value="Endochitinase-like_sf"/>
</dbReference>
<dbReference type="Pfam" id="PF00082">
    <property type="entry name" value="Peptidase_S8"/>
    <property type="match status" value="1"/>
</dbReference>
<dbReference type="SUPFAM" id="SSF52743">
    <property type="entry name" value="Subtilisin-like"/>
    <property type="match status" value="1"/>
</dbReference>
<evidence type="ECO:0000256" key="2">
    <source>
        <dbReference type="ARBA" id="ARBA00008682"/>
    </source>
</evidence>
<dbReference type="InterPro" id="IPR017853">
    <property type="entry name" value="GH"/>
</dbReference>
<keyword evidence="9" id="KW-0146">Chitin degradation</keyword>
<evidence type="ECO:0000256" key="5">
    <source>
        <dbReference type="ARBA" id="ARBA00022670"/>
    </source>
</evidence>
<dbReference type="Proteomes" id="UP001194746">
    <property type="component" value="Unassembled WGS sequence"/>
</dbReference>
<dbReference type="InterPro" id="IPR053214">
    <property type="entry name" value="LysM12-like"/>
</dbReference>
<evidence type="ECO:0000256" key="7">
    <source>
        <dbReference type="ARBA" id="ARBA00022801"/>
    </source>
</evidence>
<feature type="compositionally biased region" description="Polar residues" evidence="16">
    <location>
        <begin position="1284"/>
        <end position="1298"/>
    </location>
</feature>
<dbReference type="Gene3D" id="3.20.20.80">
    <property type="entry name" value="Glycosidases"/>
    <property type="match status" value="1"/>
</dbReference>
<dbReference type="InterPro" id="IPR036852">
    <property type="entry name" value="Peptidase_S8/S53_dom_sf"/>
</dbReference>
<keyword evidence="20" id="KW-1185">Reference proteome</keyword>
<sequence>MLEQLVTAMEEQDAASAFSREALDICAGYCTASHIFGVVADPTGDFNAVQSIMKLWNDGEVLPTQPKARIQSVGQPSLWIYPSNNDTEPQRRSYARDLNPRAECRSIRVDGGDTCPSLATRCGIGLTALKSFNSGTPDFCNNIEPGDAVCCSSGTPPVVGPGPNPDGSCKYHEVQQDEICPTIAAIYEITTADLYDFNKETWGWDGCALPIGLRICVSEGFPPLPASVWNADCGPTVSGTEPPQEGDVFAEMNPCPLDVCCNIWGKCGTTVDFCILLKSETGNPGTSAPGENGCIDNCGMEMVNNDEPPELYRKIGYFEGWNYDRPCLNMHVDDILDGYTHVYFGFGEFSSDLKVIIKDNHQEQWNAFLKADRDYRKILFFGGWEFSNAPSISGLFRLAVSPNNRDIFAENVVKFAVDNGLDGLDFDWEYPGVTDIEGSEPGQDDDGENYLEFLKLVREKLSDDMTVFIATAAFFWYLKGFPVKDMAPVVDCFIYMVYDLYGQWDVGREWSMEGCLAGNCLRSHINFTQTYGSLTMMTKAGVPSHKVVVGVTSYGRLFKMADATCRGPLCTFLGERNDSPATPGRCTETGGYISNFEINEIIEEGGAIKSWYDEGTDSDYLVYDSVEALTAAEGRRANTGDPVYLDPIVYQEPDAWCEPPCVLVFLPSQLPSPTTIDPGKYTMSLLYGRTTETTSYDEVVTVFVTQATIVILDLPVITIDEVSYSNVNISRHQDTSSLWVGVSIPIGPVTVSLDDGESGKTTRVLSLPAWPAVTQGPPVSGDVDDDDEDWEFLNPIQTTAELEPFEPAPTTLPTWRIYPSYVVEPVTEEDGGGGDDDDDDHDGAGVIITSCKLWFFNTESAELCSTTVTELETLVGTITSTVTATSAACETIYGCSLTDWESTTTTTAPVCERTSSSGEYQPPAIGCPAPAIIYPKDSENVGSIPSLLQEYDDYVEDTMDALKQSPDVLYAYYYEETNYNIGMPVSREEQLLDWDLSPPVSEGDFDSDYWTVNEKLRLDKRQKIEDWEMIPKEKVISQLIDTVDDVKRKNRQGKACINMSFFYPPGAMVHSFHIMFRNLLQKLDQLGVVVVVTANNHAEDIFNDKGELVEEGEGIPVSRYPALLGDPDDMYGGFPNMIVVSASDWKTERAQFAQYSPWVTAFAPGINTQCPGDPIWDDGETIITCSGTSYAAPQVAALVGYYRSLPSPWQSQLDKPSNVKKLIQLFARRFAVHGHNVDPLDRRPIIWNGQVGEHSCLREYGSTEDWAKVCPTIKDNLEDEPDNPGQSVESCAAGQNGNPLKCRQSDGGGGDSCPIVPGDQGPGKTIDWEEGPSGPECAADDHCGGELCKGYYCDPDPEIPHPPDYYDPKDPANPHGQPAPEPTATTTSTPPTQTPDPPVDTVFVCVARTIEASYVSEYTSFGHAVYLLDDPCNGKGIGIGSINGFPEICDIANGELTSNNICDFDMTFVNQGPEFWGKCGFEISIDGKQYTPHELDPESENNFCSGLCELQKQEGLLYYELPVSACFNIG</sequence>
<evidence type="ECO:0000256" key="8">
    <source>
        <dbReference type="ARBA" id="ARBA00022825"/>
    </source>
</evidence>
<keyword evidence="5" id="KW-0645">Protease</keyword>
<dbReference type="Gene3D" id="3.10.350.10">
    <property type="entry name" value="LysM domain"/>
    <property type="match status" value="2"/>
</dbReference>